<reference evidence="4" key="1">
    <citation type="submission" date="2022-10" db="EMBL/GenBank/DDBJ databases">
        <title>Genome assembly of Pristionchus species.</title>
        <authorList>
            <person name="Yoshida K."/>
            <person name="Sommer R.J."/>
        </authorList>
    </citation>
    <scope>NUCLEOTIDE SEQUENCE [LARGE SCALE GENOMIC DNA]</scope>
    <source>
        <strain evidence="4">RS5460</strain>
    </source>
</reference>
<sequence length="172" mass="18648">FVNGAAFVDGKCYFATAGGFSDVYDTISNEFIDVPPGLELTRADSTASLAVYGAKILAIGGRLPHHNVPLDTVLQYDTAHANPEWTLLTTMSTGRNSPGSCIYNDQLYVFGGDTEDGEEHSCEVYDFVTDCWRLIAPMPGSGWVCEAVAYPGRIIVVGLEDDDWNDGLRLEA</sequence>
<accession>A0AAN4ZKR0</accession>
<dbReference type="Proteomes" id="UP001328107">
    <property type="component" value="Unassembled WGS sequence"/>
</dbReference>
<keyword evidence="2" id="KW-0677">Repeat</keyword>
<evidence type="ECO:0000313" key="4">
    <source>
        <dbReference type="Proteomes" id="UP001328107"/>
    </source>
</evidence>
<dbReference type="PANTHER" id="PTHR46344:SF27">
    <property type="entry name" value="KELCH REPEAT SUPERFAMILY PROTEIN"/>
    <property type="match status" value="1"/>
</dbReference>
<dbReference type="SMART" id="SM00612">
    <property type="entry name" value="Kelch"/>
    <property type="match status" value="2"/>
</dbReference>
<gene>
    <name evidence="3" type="ORF">PMAYCL1PPCAC_11339</name>
</gene>
<dbReference type="EMBL" id="BTRK01000003">
    <property type="protein sequence ID" value="GMR41144.1"/>
    <property type="molecule type" value="Genomic_DNA"/>
</dbReference>
<dbReference type="InterPro" id="IPR006652">
    <property type="entry name" value="Kelch_1"/>
</dbReference>
<feature type="non-terminal residue" evidence="3">
    <location>
        <position position="172"/>
    </location>
</feature>
<feature type="non-terminal residue" evidence="3">
    <location>
        <position position="1"/>
    </location>
</feature>
<name>A0AAN4ZKR0_9BILA</name>
<dbReference type="SUPFAM" id="SSF117281">
    <property type="entry name" value="Kelch motif"/>
    <property type="match status" value="1"/>
</dbReference>
<dbReference type="InterPro" id="IPR015915">
    <property type="entry name" value="Kelch-typ_b-propeller"/>
</dbReference>
<dbReference type="AlphaFoldDB" id="A0AAN4ZKR0"/>
<dbReference type="Gene3D" id="2.120.10.80">
    <property type="entry name" value="Kelch-type beta propeller"/>
    <property type="match status" value="1"/>
</dbReference>
<keyword evidence="4" id="KW-1185">Reference proteome</keyword>
<protein>
    <submittedName>
        <fullName evidence="3">Uncharacterized protein</fullName>
    </submittedName>
</protein>
<keyword evidence="1" id="KW-0880">Kelch repeat</keyword>
<comment type="caution">
    <text evidence="3">The sequence shown here is derived from an EMBL/GenBank/DDBJ whole genome shotgun (WGS) entry which is preliminary data.</text>
</comment>
<evidence type="ECO:0000256" key="1">
    <source>
        <dbReference type="ARBA" id="ARBA00022441"/>
    </source>
</evidence>
<organism evidence="3 4">
    <name type="scientific">Pristionchus mayeri</name>
    <dbReference type="NCBI Taxonomy" id="1317129"/>
    <lineage>
        <taxon>Eukaryota</taxon>
        <taxon>Metazoa</taxon>
        <taxon>Ecdysozoa</taxon>
        <taxon>Nematoda</taxon>
        <taxon>Chromadorea</taxon>
        <taxon>Rhabditida</taxon>
        <taxon>Rhabditina</taxon>
        <taxon>Diplogasteromorpha</taxon>
        <taxon>Diplogasteroidea</taxon>
        <taxon>Neodiplogasteridae</taxon>
        <taxon>Pristionchus</taxon>
    </lineage>
</organism>
<evidence type="ECO:0000256" key="2">
    <source>
        <dbReference type="ARBA" id="ARBA00022737"/>
    </source>
</evidence>
<evidence type="ECO:0000313" key="3">
    <source>
        <dbReference type="EMBL" id="GMR41144.1"/>
    </source>
</evidence>
<proteinExistence type="predicted"/>
<dbReference type="PANTHER" id="PTHR46344">
    <property type="entry name" value="OS02G0202900 PROTEIN"/>
    <property type="match status" value="1"/>
</dbReference>
<dbReference type="Pfam" id="PF01344">
    <property type="entry name" value="Kelch_1"/>
    <property type="match status" value="1"/>
</dbReference>